<dbReference type="HOGENOM" id="CLU_130928_0_0_14"/>
<evidence type="ECO:0000313" key="3">
    <source>
        <dbReference type="Proteomes" id="UP000007484"/>
    </source>
</evidence>
<name>F0QRN5_MYCSL</name>
<accession>F0QRN5</accession>
<protein>
    <submittedName>
        <fullName evidence="2">Uncharacterized protein</fullName>
    </submittedName>
</protein>
<sequence length="165" mass="19233">MSHLTLGSIILGSAVGIPSSGKIANTISTRKEVQEEIEQKIAEDKEREEREFLWKYISSDNTSSYICDFWIKSEERGKKKKSIDCEKLFSESINLKKKEKSFFWGEKKEEYIDKLLKSGILEFSNFQKLNKKVVKDHKRIQKLLNSCSKTFKKGKKKVMKILCQN</sequence>
<dbReference type="Proteomes" id="UP000007484">
    <property type="component" value="Chromosome"/>
</dbReference>
<dbReference type="KEGG" id="mss:MSU_0623"/>
<dbReference type="EMBL" id="CP002525">
    <property type="protein sequence ID" value="ADX98155.1"/>
    <property type="molecule type" value="Genomic_DNA"/>
</dbReference>
<evidence type="ECO:0000313" key="2">
    <source>
        <dbReference type="EMBL" id="ADX98155.1"/>
    </source>
</evidence>
<dbReference type="AlphaFoldDB" id="F0QRN5"/>
<gene>
    <name evidence="2" type="ordered locus">MSU_0623</name>
</gene>
<dbReference type="RefSeq" id="WP_013609998.1">
    <property type="nucleotide sequence ID" value="NC_015155.1"/>
</dbReference>
<keyword evidence="1" id="KW-0175">Coiled coil</keyword>
<organism evidence="2 3">
    <name type="scientific">Mycoplasma suis (strain Illinois)</name>
    <dbReference type="NCBI Taxonomy" id="768700"/>
    <lineage>
        <taxon>Bacteria</taxon>
        <taxon>Bacillati</taxon>
        <taxon>Mycoplasmatota</taxon>
        <taxon>Mollicutes</taxon>
        <taxon>Mycoplasmataceae</taxon>
        <taxon>Mycoplasma</taxon>
    </lineage>
</organism>
<proteinExistence type="predicted"/>
<reference evidence="2 3" key="1">
    <citation type="journal article" date="2011" name="J. Bacteriol.">
        <title>Complete genome sequences of two hemotropic Mycoplasmas, Mycoplasma haemofelis strain Ohio2 and Mycoplasma suis strain Illinois.</title>
        <authorList>
            <person name="Messick J.B."/>
            <person name="Santos A.P."/>
            <person name="Guimaraes A.M."/>
        </authorList>
    </citation>
    <scope>NUCLEOTIDE SEQUENCE [LARGE SCALE GENOMIC DNA]</scope>
    <source>
        <strain evidence="2 3">Illinois</strain>
    </source>
</reference>
<keyword evidence="3" id="KW-1185">Reference proteome</keyword>
<feature type="coiled-coil region" evidence="1">
    <location>
        <begin position="23"/>
        <end position="50"/>
    </location>
</feature>
<dbReference type="STRING" id="768700.MSU_0623"/>
<evidence type="ECO:0000256" key="1">
    <source>
        <dbReference type="SAM" id="Coils"/>
    </source>
</evidence>